<dbReference type="AlphaFoldDB" id="A0A6G6GP95"/>
<keyword evidence="5" id="KW-1185">Reference proteome</keyword>
<sequence length="295" mass="33070">MKRLLLLMLLISSSLTAQDYIPMLQDGNKWGTQYCFFGECEGIFITQIIGEEIVNGKVYKALKNETCLLREENGVVYILNDDQSEDVYLDFTLEIGDSLFKEDLFDNCLVLDTSEDIDEIRIVDVQSQFILGEDRKVLYTAYYHDGVQFDLGGEEEIWIEGIGSTAGIGPGGIIFDLEVRLRCFTNNGETIKVDGHEITETDDACEETTAGVDEFDLSQISITPNPAHDKATLSLPLPINSARIKIFDINGRVFYEAPISAKNTPLDVSLLPSGLYFYQIYSKNQLLVTKKLLVS</sequence>
<dbReference type="NCBIfam" id="TIGR04183">
    <property type="entry name" value="Por_Secre_tail"/>
    <property type="match status" value="1"/>
</dbReference>
<keyword evidence="1 2" id="KW-0732">Signal</keyword>
<reference evidence="4 5" key="1">
    <citation type="submission" date="2020-02" db="EMBL/GenBank/DDBJ databases">
        <title>Complete genome sequence of Flavobacteriaceae bacterium.</title>
        <authorList>
            <person name="Kim S.-J."/>
            <person name="Kim Y.-S."/>
            <person name="Kim K.-H."/>
        </authorList>
    </citation>
    <scope>NUCLEOTIDE SEQUENCE [LARGE SCALE GENOMIC DNA]</scope>
    <source>
        <strain evidence="4 5">RR4-40</strain>
    </source>
</reference>
<protein>
    <submittedName>
        <fullName evidence="4">T9SS type A sorting domain-containing protein</fullName>
    </submittedName>
</protein>
<dbReference type="Pfam" id="PF18962">
    <property type="entry name" value="Por_Secre_tail"/>
    <property type="match status" value="1"/>
</dbReference>
<accession>A0A6G6GP95</accession>
<feature type="domain" description="Secretion system C-terminal sorting" evidence="3">
    <location>
        <begin position="224"/>
        <end position="294"/>
    </location>
</feature>
<evidence type="ECO:0000256" key="1">
    <source>
        <dbReference type="ARBA" id="ARBA00022729"/>
    </source>
</evidence>
<name>A0A6G6GP95_9FLAO</name>
<evidence type="ECO:0000313" key="4">
    <source>
        <dbReference type="EMBL" id="QIE59531.1"/>
    </source>
</evidence>
<evidence type="ECO:0000256" key="2">
    <source>
        <dbReference type="SAM" id="SignalP"/>
    </source>
</evidence>
<dbReference type="EMBL" id="CP049057">
    <property type="protein sequence ID" value="QIE59531.1"/>
    <property type="molecule type" value="Genomic_DNA"/>
</dbReference>
<organism evidence="4 5">
    <name type="scientific">Rasiella rasia</name>
    <dbReference type="NCBI Taxonomy" id="2744027"/>
    <lineage>
        <taxon>Bacteria</taxon>
        <taxon>Pseudomonadati</taxon>
        <taxon>Bacteroidota</taxon>
        <taxon>Flavobacteriia</taxon>
        <taxon>Flavobacteriales</taxon>
        <taxon>Flavobacteriaceae</taxon>
        <taxon>Rasiella</taxon>
    </lineage>
</organism>
<dbReference type="KEGG" id="mgel:G5B37_08130"/>
<evidence type="ECO:0000259" key="3">
    <source>
        <dbReference type="Pfam" id="PF18962"/>
    </source>
</evidence>
<feature type="chain" id="PRO_5026155193" evidence="2">
    <location>
        <begin position="18"/>
        <end position="295"/>
    </location>
</feature>
<proteinExistence type="predicted"/>
<evidence type="ECO:0000313" key="5">
    <source>
        <dbReference type="Proteomes" id="UP000505306"/>
    </source>
</evidence>
<dbReference type="RefSeq" id="WP_164679546.1">
    <property type="nucleotide sequence ID" value="NZ_CP049057.1"/>
</dbReference>
<feature type="signal peptide" evidence="2">
    <location>
        <begin position="1"/>
        <end position="17"/>
    </location>
</feature>
<dbReference type="InterPro" id="IPR026444">
    <property type="entry name" value="Secre_tail"/>
</dbReference>
<dbReference type="Proteomes" id="UP000505306">
    <property type="component" value="Chromosome"/>
</dbReference>
<gene>
    <name evidence="4" type="ORF">G5B37_08130</name>
</gene>